<dbReference type="WBParaSite" id="mrna-Wban_00103">
    <property type="protein sequence ID" value="mrna-Wban_00103"/>
    <property type="gene ID" value="Wban_00103"/>
</dbReference>
<feature type="region of interest" description="Disordered" evidence="1">
    <location>
        <begin position="328"/>
        <end position="369"/>
    </location>
</feature>
<dbReference type="WBParaSite" id="maker-PairedContig_2626-snap-gene-0.2-mRNA-1">
    <property type="protein sequence ID" value="maker-PairedContig_2626-snap-gene-0.2-mRNA-1"/>
    <property type="gene ID" value="maker-PairedContig_2626-snap-gene-0.2"/>
</dbReference>
<reference evidence="4" key="3">
    <citation type="submission" date="2016-11" db="UniProtKB">
        <authorList>
            <consortium name="WormBaseParasite"/>
        </authorList>
    </citation>
    <scope>IDENTIFICATION</scope>
    <source>
        <strain evidence="4 5">pt0022</strain>
    </source>
</reference>
<evidence type="ECO:0000256" key="1">
    <source>
        <dbReference type="SAM" id="MobiDB-lite"/>
    </source>
</evidence>
<reference evidence="3" key="1">
    <citation type="submission" date="2015-03" db="EMBL/GenBank/DDBJ databases">
        <title>Wuchereria bancrofti Genome Sequencing Papua New Guinea Strain.</title>
        <authorList>
            <person name="Small S.T."/>
            <person name="Serre D."/>
            <person name="Zimmerman P.A."/>
        </authorList>
    </citation>
    <scope>NUCLEOTIDE SEQUENCE [LARGE SCALE GENOMIC DNA]</scope>
    <source>
        <strain evidence="3">pt0022</strain>
    </source>
</reference>
<name>A0A1I8EKZ4_WUCBA</name>
<organism evidence="4">
    <name type="scientific">Wuchereria bancrofti</name>
    <dbReference type="NCBI Taxonomy" id="6293"/>
    <lineage>
        <taxon>Eukaryota</taxon>
        <taxon>Metazoa</taxon>
        <taxon>Ecdysozoa</taxon>
        <taxon>Nematoda</taxon>
        <taxon>Chromadorea</taxon>
        <taxon>Rhabditida</taxon>
        <taxon>Spirurina</taxon>
        <taxon>Spiruromorpha</taxon>
        <taxon>Filarioidea</taxon>
        <taxon>Onchocercidae</taxon>
        <taxon>Wuchereria</taxon>
    </lineage>
</organism>
<feature type="compositionally biased region" description="Low complexity" evidence="1">
    <location>
        <begin position="344"/>
        <end position="365"/>
    </location>
</feature>
<protein>
    <submittedName>
        <fullName evidence="4 5">F-box domain-containing protein</fullName>
    </submittedName>
</protein>
<evidence type="ECO:0000313" key="4">
    <source>
        <dbReference type="WBParaSite" id="maker-PairedContig_2626-snap-gene-0.2-mRNA-1"/>
    </source>
</evidence>
<evidence type="ECO:0000313" key="3">
    <source>
        <dbReference type="Proteomes" id="UP000093561"/>
    </source>
</evidence>
<feature type="domain" description="F-box" evidence="2">
    <location>
        <begin position="1"/>
        <end position="48"/>
    </location>
</feature>
<dbReference type="Proteomes" id="UP000093561">
    <property type="component" value="Unassembled WGS sequence"/>
</dbReference>
<accession>A0A1I8EKZ4</accession>
<dbReference type="PROSITE" id="PS50181">
    <property type="entry name" value="FBOX"/>
    <property type="match status" value="1"/>
</dbReference>
<proteinExistence type="predicted"/>
<sequence>MNGNYLPEAALLQLFEYFSPLERLKLQQCCKHFHTIYGKWLDITALDIGIVEQNDDDEQQMLFTRGIVQHAKSAKFTYRIQLTDTRGITYRLRFNSDKCANRALKVMLFRLQSLTTLTIRNGCLSEDFSNILSQLHSITTLRMWNSNCYFDKKRPNRRLLHSLFSFPLLESILILDSTVPQSSSQCTAAFPCFLADSIKGPIVNLQIVGLYISSKAIDALCERLHRTLKRLAIGCTYGKENKKDRYCKAIAKLQVMEDLDIPPYVFHLGETSQIDESITRLLSILHLNCLGFRHYNSAVLFQFIEFKMPHNIRLLRIYHSANRIPNFAQLGTPQPEPDEKPPQRKSSWLNSRSSSNMGSKNSIDSSSDRSLESLTNDVWKESSRSSVSTSGTSEITQMIVTNCSNEQKPRQTSLASRNLTIFAIEEASRKMMECARKLRRRIYSGVQVFYMQESMDTQEILGRMAAPICSPYVYTRSSKREIRVIKGDLVKPIPLSSLGMESDYEMSDWED</sequence>
<dbReference type="AlphaFoldDB" id="A0A1I8EKZ4"/>
<reference evidence="3" key="2">
    <citation type="journal article" date="2016" name="Mol. Ecol.">
        <title>Population genomics of the filarial nematode parasite Wuchereria bancrofti from mosquitoes.</title>
        <authorList>
            <person name="Small S.T."/>
            <person name="Reimer L.J."/>
            <person name="Tisch D.J."/>
            <person name="King C.L."/>
            <person name="Christensen B.M."/>
            <person name="Siba P.M."/>
            <person name="Kazura J.W."/>
            <person name="Serre D."/>
            <person name="Zimmerman P.A."/>
        </authorList>
    </citation>
    <scope>NUCLEOTIDE SEQUENCE</scope>
    <source>
        <strain evidence="3">pt0022</strain>
    </source>
</reference>
<dbReference type="Pfam" id="PF00646">
    <property type="entry name" value="F-box"/>
    <property type="match status" value="1"/>
</dbReference>
<evidence type="ECO:0000313" key="5">
    <source>
        <dbReference type="WBParaSite" id="mrna-Wban_00103"/>
    </source>
</evidence>
<dbReference type="InterPro" id="IPR001810">
    <property type="entry name" value="F-box_dom"/>
</dbReference>
<evidence type="ECO:0000259" key="2">
    <source>
        <dbReference type="PROSITE" id="PS50181"/>
    </source>
</evidence>